<sequence length="588" mass="66241">MAFVIDIRVEDNAVAAAATAQVIAQRLGSGLRERFESYIHKRECQPDQQDYNTKMASRALAAFTMYQLGGVDEKHAGESVCDSSNDGGIDGIVINHNEKIVVVVQSKFNQAGNGTWTKPDFICFKDACEKLQNERYELFDQILQDKSSDISTALNSFDYKFIFAMTHTGKKGASEEILRDMQEWQSQLNAASFTSDELPKEEWAFQVHLISSEDLVHWLQTGSRGQIDLSGVEVERYGYLNEPYKAFYGTLSGDQIGSWWKQYGTRLFTKNIRNMLGKTDVNEEIKKSATEAPEMFWFYNNGITVLVNEVIPHRRNAAAGAERGVFDFKDVSIINGAQTVSSIGAVMDALGDNIFRVKVPARFIEINNDVNDLHANAITRANNFQNRVLGRDFASQQPDQHRLARELVLEGYQYQLLRTDEDYSQTNIKVIDLDEALNALACLSKNNTIVATLKSNRGRFFENFDGSLYKTIFNPRLSGAKLINAVNHFRVIERAISSTLSTTDKSTHSRRHLIITHGNRYYASVLLNTVSNLNTSTDQLSPNVTKLTTDLADLIAKTESYIETHYPNAYPARFFANPAKIQELYANN</sequence>
<reference evidence="3" key="1">
    <citation type="journal article" date="2024" name="Int. J. Syst. Evol. Microbiol.">
        <title>Pectobacterium araliae sp. nov., a pathogen causing bacterial soft rot of Japanese angelica tree in Japan.</title>
        <authorList>
            <person name="Sawada H."/>
            <person name="Someya N."/>
            <person name="Morohoshi T."/>
            <person name="Ono M."/>
            <person name="Satou M."/>
        </authorList>
    </citation>
    <scope>NUCLEOTIDE SEQUENCE [LARGE SCALE GENOMIC DNA]</scope>
    <source>
        <strain evidence="3">MAFF 302110</strain>
    </source>
</reference>
<gene>
    <name evidence="2" type="ORF">PEC302110_30220</name>
</gene>
<evidence type="ECO:0000313" key="3">
    <source>
        <dbReference type="Proteomes" id="UP001377830"/>
    </source>
</evidence>
<evidence type="ECO:0000259" key="1">
    <source>
        <dbReference type="Pfam" id="PF10592"/>
    </source>
</evidence>
<dbReference type="InterPro" id="IPR018891">
    <property type="entry name" value="AIPR_C"/>
</dbReference>
<keyword evidence="3" id="KW-1185">Reference proteome</keyword>
<feature type="domain" description="Abortive phage infection protein C-terminal" evidence="1">
    <location>
        <begin position="268"/>
        <end position="540"/>
    </location>
</feature>
<dbReference type="RefSeq" id="WP_201963826.1">
    <property type="nucleotide sequence ID" value="NZ_AP028908.1"/>
</dbReference>
<dbReference type="AlphaFoldDB" id="A0AAN0KCC5"/>
<evidence type="ECO:0000313" key="2">
    <source>
        <dbReference type="EMBL" id="BES85925.1"/>
    </source>
</evidence>
<dbReference type="KEGG" id="parl:PEC302110_30220"/>
<accession>A0AAN0KCC5</accession>
<dbReference type="Pfam" id="PF10592">
    <property type="entry name" value="AIPR"/>
    <property type="match status" value="1"/>
</dbReference>
<proteinExistence type="predicted"/>
<name>A0AAN0KCC5_9GAMM</name>
<protein>
    <submittedName>
        <fullName evidence="2">AIPR family protein</fullName>
    </submittedName>
</protein>
<dbReference type="Proteomes" id="UP001377830">
    <property type="component" value="Chromosome"/>
</dbReference>
<organism evidence="2 3">
    <name type="scientific">Pectobacterium araliae</name>
    <dbReference type="NCBI Taxonomy" id="3073862"/>
    <lineage>
        <taxon>Bacteria</taxon>
        <taxon>Pseudomonadati</taxon>
        <taxon>Pseudomonadota</taxon>
        <taxon>Gammaproteobacteria</taxon>
        <taxon>Enterobacterales</taxon>
        <taxon>Pectobacteriaceae</taxon>
        <taxon>Pectobacterium</taxon>
    </lineage>
</organism>
<dbReference type="EMBL" id="AP028908">
    <property type="protein sequence ID" value="BES85925.1"/>
    <property type="molecule type" value="Genomic_DNA"/>
</dbReference>